<dbReference type="AlphaFoldDB" id="A0A1B1YBA3"/>
<dbReference type="Pfam" id="PF19668">
    <property type="entry name" value="DUF6171"/>
    <property type="match status" value="1"/>
</dbReference>
<reference evidence="1 2" key="1">
    <citation type="submission" date="2016-02" db="EMBL/GenBank/DDBJ databases">
        <title>Comparison of Clostridium stercorarium subspecies using comparative genomics and transcriptomics.</title>
        <authorList>
            <person name="Schellenberg J."/>
            <person name="Thallinger G."/>
            <person name="Levin D.B."/>
            <person name="Zhang X."/>
            <person name="Alvare G."/>
            <person name="Fristensky B."/>
            <person name="Sparling R."/>
        </authorList>
    </citation>
    <scope>NUCLEOTIDE SEQUENCE [LARGE SCALE GENOMIC DNA]</scope>
    <source>
        <strain evidence="1 2">DSM 2910</strain>
    </source>
</reference>
<dbReference type="Proteomes" id="UP000092971">
    <property type="component" value="Chromosome"/>
</dbReference>
<accession>A0A1B1YBA3</accession>
<dbReference type="InterPro" id="IPR046169">
    <property type="entry name" value="DUF6171"/>
</dbReference>
<sequence length="83" mass="9783">MEQPCRTCLFNSIERDQIEKNIKEYIESLSPDEKAGERLYNNRLRLCFECPNCFDGLCRICGCFVRARAAKLRSYCPDPAKRW</sequence>
<gene>
    <name evidence="1" type="ORF">CSTERTH_02785</name>
</gene>
<dbReference type="RefSeq" id="WP_015358317.1">
    <property type="nucleotide sequence ID" value="NZ_CP014672.1"/>
</dbReference>
<dbReference type="EMBL" id="CP014672">
    <property type="protein sequence ID" value="ANW98043.1"/>
    <property type="molecule type" value="Genomic_DNA"/>
</dbReference>
<proteinExistence type="predicted"/>
<evidence type="ECO:0000313" key="1">
    <source>
        <dbReference type="EMBL" id="ANW98043.1"/>
    </source>
</evidence>
<organism evidence="1 2">
    <name type="scientific">Thermoclostridium stercorarium subsp. thermolacticum DSM 2910</name>
    <dbReference type="NCBI Taxonomy" id="1121336"/>
    <lineage>
        <taxon>Bacteria</taxon>
        <taxon>Bacillati</taxon>
        <taxon>Bacillota</taxon>
        <taxon>Clostridia</taxon>
        <taxon>Eubacteriales</taxon>
        <taxon>Oscillospiraceae</taxon>
        <taxon>Thermoclostridium</taxon>
    </lineage>
</organism>
<dbReference type="OrthoDB" id="7061841at2"/>
<protein>
    <submittedName>
        <fullName evidence="1">Uncharacterized protein</fullName>
    </submittedName>
</protein>
<name>A0A1B1YBA3_THEST</name>
<evidence type="ECO:0000313" key="2">
    <source>
        <dbReference type="Proteomes" id="UP000092971"/>
    </source>
</evidence>